<sequence>MRTSVIDLIIEMIRQIRAGQKLKDIDMKSFEGYNKSETAAAYSWIMHKSNLDKVSRESGVIDARRNIRILHSAERMMLTTEAQGYLIELFNIGVIDNSDMENIIEHCMMASLEKVDLEKMKEIVASLVFGTGEKTLPNSVFLRGNETIN</sequence>
<protein>
    <recommendedName>
        <fullName evidence="3">DUF494 family protein</fullName>
    </recommendedName>
</protein>
<dbReference type="Pfam" id="PF04361">
    <property type="entry name" value="DUF494"/>
    <property type="match status" value="1"/>
</dbReference>
<reference evidence="1 2" key="1">
    <citation type="submission" date="2018-03" db="EMBL/GenBank/DDBJ databases">
        <title>Phenotypic and genomic properties of Cyclonatronum proteinivorum gen. nov., sp. nov., a haloalkaliphilic bacteroidete from soda lakes possessing Na+-translocating rhodopsin.</title>
        <authorList>
            <person name="Toshchakov S.V."/>
            <person name="Korzhenkov A."/>
            <person name="Samarov N.I."/>
            <person name="Kublanov I.V."/>
            <person name="Muntyan M.S."/>
            <person name="Sorokin D.Y."/>
        </authorList>
    </citation>
    <scope>NUCLEOTIDE SEQUENCE [LARGE SCALE GENOMIC DNA]</scope>
    <source>
        <strain evidence="1 2">Omega</strain>
    </source>
</reference>
<dbReference type="RefSeq" id="WP_114984301.1">
    <property type="nucleotide sequence ID" value="NZ_CP027806.1"/>
</dbReference>
<organism evidence="1 2">
    <name type="scientific">Cyclonatronum proteinivorum</name>
    <dbReference type="NCBI Taxonomy" id="1457365"/>
    <lineage>
        <taxon>Bacteria</taxon>
        <taxon>Pseudomonadati</taxon>
        <taxon>Balneolota</taxon>
        <taxon>Balneolia</taxon>
        <taxon>Balneolales</taxon>
        <taxon>Cyclonatronaceae</taxon>
        <taxon>Cyclonatronum</taxon>
    </lineage>
</organism>
<keyword evidence="2" id="KW-1185">Reference proteome</keyword>
<evidence type="ECO:0000313" key="1">
    <source>
        <dbReference type="EMBL" id="AXJ01070.1"/>
    </source>
</evidence>
<evidence type="ECO:0008006" key="3">
    <source>
        <dbReference type="Google" id="ProtNLM"/>
    </source>
</evidence>
<gene>
    <name evidence="1" type="ORF">CYPRO_1820</name>
</gene>
<dbReference type="AlphaFoldDB" id="A0A345UKR8"/>
<evidence type="ECO:0000313" key="2">
    <source>
        <dbReference type="Proteomes" id="UP000254808"/>
    </source>
</evidence>
<dbReference type="InterPro" id="IPR007456">
    <property type="entry name" value="Smg"/>
</dbReference>
<dbReference type="EMBL" id="CP027806">
    <property type="protein sequence ID" value="AXJ01070.1"/>
    <property type="molecule type" value="Genomic_DNA"/>
</dbReference>
<accession>A0A345UKR8</accession>
<dbReference type="KEGG" id="cprv:CYPRO_1820"/>
<name>A0A345UKR8_9BACT</name>
<proteinExistence type="predicted"/>
<dbReference type="Proteomes" id="UP000254808">
    <property type="component" value="Chromosome"/>
</dbReference>